<protein>
    <recommendedName>
        <fullName evidence="6">Ribonuclease P protein component 3</fullName>
        <shortName evidence="6">RNase P component 3</shortName>
        <ecNumber evidence="6">3.1.26.5</ecNumber>
    </recommendedName>
    <alternativeName>
        <fullName evidence="6">Rpp30</fullName>
    </alternativeName>
</protein>
<comment type="function">
    <text evidence="6">Part of ribonuclease P, a protein complex that generates mature tRNA molecules by cleaving their 5'-ends.</text>
</comment>
<comment type="catalytic activity">
    <reaction evidence="6">
        <text>Endonucleolytic cleavage of RNA, removing 5'-extranucleotides from tRNA precursor.</text>
        <dbReference type="EC" id="3.1.26.5"/>
    </reaction>
</comment>
<dbReference type="GO" id="GO:0004526">
    <property type="term" value="F:ribonuclease P activity"/>
    <property type="evidence" value="ECO:0007669"/>
    <property type="project" value="UniProtKB-UniRule"/>
</dbReference>
<comment type="subunit">
    <text evidence="6">Consists of a catalytic RNA component and at least 4-5 protein subunits.</text>
</comment>
<accession>A0A0M9AJA8</accession>
<dbReference type="Gene3D" id="3.20.20.140">
    <property type="entry name" value="Metal-dependent hydrolases"/>
    <property type="match status" value="1"/>
</dbReference>
<evidence type="ECO:0000313" key="8">
    <source>
        <dbReference type="EMBL" id="KOX91791.1"/>
    </source>
</evidence>
<reference evidence="8 9" key="1">
    <citation type="submission" date="2015-08" db="EMBL/GenBank/DDBJ databases">
        <title>Genomes of Isolates from Cabo Rojo, PR.</title>
        <authorList>
            <person name="Sanchez-Nieves R.L."/>
            <person name="Montalvo-Rodriguez R."/>
        </authorList>
    </citation>
    <scope>NUCLEOTIDE SEQUENCE [LARGE SCALE GENOMIC DNA]</scope>
    <source>
        <strain evidence="8 9">SL3</strain>
    </source>
</reference>
<gene>
    <name evidence="6" type="primary">rnp3</name>
    <name evidence="8" type="ORF">AMS69_16920</name>
</gene>
<evidence type="ECO:0000256" key="6">
    <source>
        <dbReference type="HAMAP-Rule" id="MF_00756"/>
    </source>
</evidence>
<evidence type="ECO:0000256" key="4">
    <source>
        <dbReference type="ARBA" id="ARBA00022759"/>
    </source>
</evidence>
<dbReference type="EMBL" id="LIUF01000006">
    <property type="protein sequence ID" value="KOX91791.1"/>
    <property type="molecule type" value="Genomic_DNA"/>
</dbReference>
<dbReference type="InterPro" id="IPR016195">
    <property type="entry name" value="Pol/histidinol_Pase-like"/>
</dbReference>
<comment type="similarity">
    <text evidence="6">Belongs to the eukaryotic/archaeal RNase P protein component 3 family.</text>
</comment>
<evidence type="ECO:0000256" key="7">
    <source>
        <dbReference type="SAM" id="MobiDB-lite"/>
    </source>
</evidence>
<keyword evidence="3 6" id="KW-0540">Nuclease</keyword>
<dbReference type="InterPro" id="IPR002738">
    <property type="entry name" value="RNase_P_p30"/>
</dbReference>
<sequence length="239" mass="25844">MYEAVYAHPDGDSTVARHALTAADSDYDGVVVRNHGDEPAEYDADAIADEYGVDVAEGVEVRADDPSRASGFVGNYRSDRTVVVVHGGDRRINRFAVEQPTVDVLAHPMREDGDFNHVLANAAADNGVRVEFDFGPVLRASGGSRVRAIKELRKLRELVEDAGAPFVISASPTNHLQIRAPRDIIAVGETIGFDADAVREGLAEWGRVVERNRERQSDAVIEPGVRLADDADDADGAEQ</sequence>
<comment type="caution">
    <text evidence="8">The sequence shown here is derived from an EMBL/GenBank/DDBJ whole genome shotgun (WGS) entry which is preliminary data.</text>
</comment>
<dbReference type="SUPFAM" id="SSF89550">
    <property type="entry name" value="PHP domain-like"/>
    <property type="match status" value="1"/>
</dbReference>
<organism evidence="8 9">
    <name type="scientific">Haloarcula rubripromontorii</name>
    <dbReference type="NCBI Taxonomy" id="1705562"/>
    <lineage>
        <taxon>Archaea</taxon>
        <taxon>Methanobacteriati</taxon>
        <taxon>Methanobacteriota</taxon>
        <taxon>Stenosarchaea group</taxon>
        <taxon>Halobacteria</taxon>
        <taxon>Halobacteriales</taxon>
        <taxon>Haloarculaceae</taxon>
        <taxon>Haloarcula</taxon>
    </lineage>
</organism>
<dbReference type="OrthoDB" id="85765at2157"/>
<dbReference type="GO" id="GO:0001682">
    <property type="term" value="P:tRNA 5'-leader removal"/>
    <property type="evidence" value="ECO:0007669"/>
    <property type="project" value="UniProtKB-UniRule"/>
</dbReference>
<keyword evidence="9" id="KW-1185">Reference proteome</keyword>
<dbReference type="EC" id="3.1.26.5" evidence="6"/>
<keyword evidence="5 6" id="KW-0378">Hydrolase</keyword>
<evidence type="ECO:0000256" key="5">
    <source>
        <dbReference type="ARBA" id="ARBA00022801"/>
    </source>
</evidence>
<evidence type="ECO:0000313" key="9">
    <source>
        <dbReference type="Proteomes" id="UP000037729"/>
    </source>
</evidence>
<dbReference type="Pfam" id="PF01876">
    <property type="entry name" value="RNase_P_p30"/>
    <property type="match status" value="1"/>
</dbReference>
<dbReference type="AlphaFoldDB" id="A0A0M9AJA8"/>
<keyword evidence="2 6" id="KW-0819">tRNA processing</keyword>
<comment type="subcellular location">
    <subcellularLocation>
        <location evidence="6">Cytoplasm</location>
    </subcellularLocation>
</comment>
<proteinExistence type="inferred from homology"/>
<dbReference type="PATRIC" id="fig|1705562.3.peg.3778"/>
<dbReference type="STRING" id="1705562.AMS69_16920"/>
<dbReference type="HAMAP" id="MF_00756">
    <property type="entry name" value="RNase_P_3"/>
    <property type="match status" value="1"/>
</dbReference>
<feature type="compositionally biased region" description="Acidic residues" evidence="7">
    <location>
        <begin position="230"/>
        <end position="239"/>
    </location>
</feature>
<evidence type="ECO:0000256" key="1">
    <source>
        <dbReference type="ARBA" id="ARBA00022490"/>
    </source>
</evidence>
<feature type="region of interest" description="Disordered" evidence="7">
    <location>
        <begin position="220"/>
        <end position="239"/>
    </location>
</feature>
<dbReference type="GO" id="GO:0005737">
    <property type="term" value="C:cytoplasm"/>
    <property type="evidence" value="ECO:0007669"/>
    <property type="project" value="UniProtKB-SubCell"/>
</dbReference>
<name>A0A0M9AJA8_9EURY</name>
<evidence type="ECO:0000256" key="3">
    <source>
        <dbReference type="ARBA" id="ARBA00022722"/>
    </source>
</evidence>
<dbReference type="Proteomes" id="UP000037729">
    <property type="component" value="Unassembled WGS sequence"/>
</dbReference>
<evidence type="ECO:0000256" key="2">
    <source>
        <dbReference type="ARBA" id="ARBA00022694"/>
    </source>
</evidence>
<dbReference type="GO" id="GO:0030677">
    <property type="term" value="C:ribonuclease P complex"/>
    <property type="evidence" value="ECO:0007669"/>
    <property type="project" value="UniProtKB-UniRule"/>
</dbReference>
<keyword evidence="4 6" id="KW-0255">Endonuclease</keyword>
<dbReference type="InterPro" id="IPR023539">
    <property type="entry name" value="RNase_P_comp-3_arc"/>
</dbReference>
<keyword evidence="1 6" id="KW-0963">Cytoplasm</keyword>
<dbReference type="RefSeq" id="WP_053969230.1">
    <property type="nucleotide sequence ID" value="NZ_LIUF01000006.1"/>
</dbReference>